<dbReference type="Proteomes" id="UP000472277">
    <property type="component" value="Chromosome 4"/>
</dbReference>
<keyword evidence="1" id="KW-1015">Disulfide bond</keyword>
<dbReference type="InterPro" id="IPR018378">
    <property type="entry name" value="C-type_lectin_CS"/>
</dbReference>
<dbReference type="Gene3D" id="3.10.100.10">
    <property type="entry name" value="Mannose-Binding Protein A, subunit A"/>
    <property type="match status" value="1"/>
</dbReference>
<dbReference type="InParanoid" id="A0A673Z2V5"/>
<protein>
    <recommendedName>
        <fullName evidence="3">C-type lectin domain-containing protein</fullName>
    </recommendedName>
</protein>
<evidence type="ECO:0000313" key="4">
    <source>
        <dbReference type="Ensembl" id="ENSSTUP00000041287.1"/>
    </source>
</evidence>
<sequence>MTTKDSIDRGEAEESKYEYIQKHFVNVSRSAGSLRGHDPSTETKGNTPESRAGDQHSRPSRVAAVCLSVHYNKVIVSLQEKLSELEKLGWRHFSSSLYFISTETKSWEESRPGDHKYWQMTTLSTGYSSRGEPEFSAFIHEFIDKGFWIGLTDRDEEGTWQRVDGTPLTTEKDCVERRTFISAPEESWHNTQCSEMHLWICEKVAYE</sequence>
<dbReference type="InterPro" id="IPR016186">
    <property type="entry name" value="C-type_lectin-like/link_sf"/>
</dbReference>
<dbReference type="InterPro" id="IPR016187">
    <property type="entry name" value="CTDL_fold"/>
</dbReference>
<reference evidence="4" key="2">
    <citation type="submission" date="2025-09" db="UniProtKB">
        <authorList>
            <consortium name="Ensembl"/>
        </authorList>
    </citation>
    <scope>IDENTIFICATION</scope>
</reference>
<dbReference type="InterPro" id="IPR001304">
    <property type="entry name" value="C-type_lectin-like"/>
</dbReference>
<reference evidence="4" key="1">
    <citation type="submission" date="2025-08" db="UniProtKB">
        <authorList>
            <consortium name="Ensembl"/>
        </authorList>
    </citation>
    <scope>IDENTIFICATION</scope>
</reference>
<dbReference type="Pfam" id="PF00059">
    <property type="entry name" value="Lectin_C"/>
    <property type="match status" value="1"/>
</dbReference>
<dbReference type="GeneTree" id="ENSGT01150000288311"/>
<evidence type="ECO:0000256" key="2">
    <source>
        <dbReference type="SAM" id="MobiDB-lite"/>
    </source>
</evidence>
<dbReference type="Ensembl" id="ENSSTUT00000043131.1">
    <property type="protein sequence ID" value="ENSSTUP00000041287.1"/>
    <property type="gene ID" value="ENSSTUG00000017517.1"/>
</dbReference>
<keyword evidence="5" id="KW-1185">Reference proteome</keyword>
<name>A0A673Z2V5_SALTR</name>
<dbReference type="PROSITE" id="PS50041">
    <property type="entry name" value="C_TYPE_LECTIN_2"/>
    <property type="match status" value="1"/>
</dbReference>
<dbReference type="AlphaFoldDB" id="A0A673Z2V5"/>
<evidence type="ECO:0000259" key="3">
    <source>
        <dbReference type="PROSITE" id="PS50041"/>
    </source>
</evidence>
<feature type="region of interest" description="Disordered" evidence="2">
    <location>
        <begin position="29"/>
        <end position="58"/>
    </location>
</feature>
<evidence type="ECO:0000256" key="1">
    <source>
        <dbReference type="ARBA" id="ARBA00023157"/>
    </source>
</evidence>
<accession>A0A673Z2V5</accession>
<proteinExistence type="predicted"/>
<dbReference type="PROSITE" id="PS00615">
    <property type="entry name" value="C_TYPE_LECTIN_1"/>
    <property type="match status" value="1"/>
</dbReference>
<organism evidence="4 5">
    <name type="scientific">Salmo trutta</name>
    <name type="common">Brown trout</name>
    <dbReference type="NCBI Taxonomy" id="8032"/>
    <lineage>
        <taxon>Eukaryota</taxon>
        <taxon>Metazoa</taxon>
        <taxon>Chordata</taxon>
        <taxon>Craniata</taxon>
        <taxon>Vertebrata</taxon>
        <taxon>Euteleostomi</taxon>
        <taxon>Actinopterygii</taxon>
        <taxon>Neopterygii</taxon>
        <taxon>Teleostei</taxon>
        <taxon>Protacanthopterygii</taxon>
        <taxon>Salmoniformes</taxon>
        <taxon>Salmonidae</taxon>
        <taxon>Salmoninae</taxon>
        <taxon>Salmo</taxon>
    </lineage>
</organism>
<feature type="domain" description="C-type lectin" evidence="3">
    <location>
        <begin position="93"/>
        <end position="202"/>
    </location>
</feature>
<evidence type="ECO:0000313" key="5">
    <source>
        <dbReference type="Proteomes" id="UP000472277"/>
    </source>
</evidence>
<dbReference type="SUPFAM" id="SSF56436">
    <property type="entry name" value="C-type lectin-like"/>
    <property type="match status" value="1"/>
</dbReference>